<sequence length="149" mass="16953">MVVHSRIQRAKHVYLKDRDQVKVGRQDYNGIPFVFIGSKTSLHLRNHPLVKLVANEKLKLAFKKNKRLVSSYTESVLVKEACSVIMQEATGCSYKEATEALQRTVAKSIFTAYSLATTHRSSIKEYWSSALADRQKFNMADNTVRSEDV</sequence>
<organism evidence="1 2">
    <name type="scientific">Dreissena polymorpha</name>
    <name type="common">Zebra mussel</name>
    <name type="synonym">Mytilus polymorpha</name>
    <dbReference type="NCBI Taxonomy" id="45954"/>
    <lineage>
        <taxon>Eukaryota</taxon>
        <taxon>Metazoa</taxon>
        <taxon>Spiralia</taxon>
        <taxon>Lophotrochozoa</taxon>
        <taxon>Mollusca</taxon>
        <taxon>Bivalvia</taxon>
        <taxon>Autobranchia</taxon>
        <taxon>Heteroconchia</taxon>
        <taxon>Euheterodonta</taxon>
        <taxon>Imparidentia</taxon>
        <taxon>Neoheterodontei</taxon>
        <taxon>Myida</taxon>
        <taxon>Dreissenoidea</taxon>
        <taxon>Dreissenidae</taxon>
        <taxon>Dreissena</taxon>
    </lineage>
</organism>
<comment type="caution">
    <text evidence="1">The sequence shown here is derived from an EMBL/GenBank/DDBJ whole genome shotgun (WGS) entry which is preliminary data.</text>
</comment>
<evidence type="ECO:0000313" key="1">
    <source>
        <dbReference type="EMBL" id="KAH3700437.1"/>
    </source>
</evidence>
<accession>A0A9D3YH52</accession>
<evidence type="ECO:0000313" key="2">
    <source>
        <dbReference type="Proteomes" id="UP000828390"/>
    </source>
</evidence>
<name>A0A9D3YH52_DREPO</name>
<reference evidence="1" key="1">
    <citation type="journal article" date="2019" name="bioRxiv">
        <title>The Genome of the Zebra Mussel, Dreissena polymorpha: A Resource for Invasive Species Research.</title>
        <authorList>
            <person name="McCartney M.A."/>
            <person name="Auch B."/>
            <person name="Kono T."/>
            <person name="Mallez S."/>
            <person name="Zhang Y."/>
            <person name="Obille A."/>
            <person name="Becker A."/>
            <person name="Abrahante J.E."/>
            <person name="Garbe J."/>
            <person name="Badalamenti J.P."/>
            <person name="Herman A."/>
            <person name="Mangelson H."/>
            <person name="Liachko I."/>
            <person name="Sullivan S."/>
            <person name="Sone E.D."/>
            <person name="Koren S."/>
            <person name="Silverstein K.A.T."/>
            <person name="Beckman K.B."/>
            <person name="Gohl D.M."/>
        </authorList>
    </citation>
    <scope>NUCLEOTIDE SEQUENCE</scope>
    <source>
        <strain evidence="1">Duluth1</strain>
        <tissue evidence="1">Whole animal</tissue>
    </source>
</reference>
<gene>
    <name evidence="1" type="ORF">DPMN_075413</name>
</gene>
<dbReference type="Proteomes" id="UP000828390">
    <property type="component" value="Unassembled WGS sequence"/>
</dbReference>
<protein>
    <submittedName>
        <fullName evidence="1">Uncharacterized protein</fullName>
    </submittedName>
</protein>
<reference evidence="1" key="2">
    <citation type="submission" date="2020-11" db="EMBL/GenBank/DDBJ databases">
        <authorList>
            <person name="McCartney M.A."/>
            <person name="Auch B."/>
            <person name="Kono T."/>
            <person name="Mallez S."/>
            <person name="Becker A."/>
            <person name="Gohl D.M."/>
            <person name="Silverstein K.A.T."/>
            <person name="Koren S."/>
            <person name="Bechman K.B."/>
            <person name="Herman A."/>
            <person name="Abrahante J.E."/>
            <person name="Garbe J."/>
        </authorList>
    </citation>
    <scope>NUCLEOTIDE SEQUENCE</scope>
    <source>
        <strain evidence="1">Duluth1</strain>
        <tissue evidence="1">Whole animal</tissue>
    </source>
</reference>
<keyword evidence="2" id="KW-1185">Reference proteome</keyword>
<dbReference type="AlphaFoldDB" id="A0A9D3YH52"/>
<dbReference type="EMBL" id="JAIWYP010000015">
    <property type="protein sequence ID" value="KAH3700437.1"/>
    <property type="molecule type" value="Genomic_DNA"/>
</dbReference>
<proteinExistence type="predicted"/>